<proteinExistence type="predicted"/>
<dbReference type="InterPro" id="IPR016461">
    <property type="entry name" value="COMT-like"/>
</dbReference>
<dbReference type="AlphaFoldDB" id="A0A6J1FBF0"/>
<dbReference type="InterPro" id="IPR029063">
    <property type="entry name" value="SAM-dependent_MTases_sf"/>
</dbReference>
<dbReference type="PANTHER" id="PTHR11746">
    <property type="entry name" value="O-METHYLTRANSFERASE"/>
    <property type="match status" value="1"/>
</dbReference>
<dbReference type="PIRSF" id="PIRSF005739">
    <property type="entry name" value="O-mtase"/>
    <property type="match status" value="1"/>
</dbReference>
<accession>A0A6J1FBF0</accession>
<dbReference type="InterPro" id="IPR036390">
    <property type="entry name" value="WH_DNA-bd_sf"/>
</dbReference>
<sequence length="369" mass="40476">MASTAGEQSTMASSNSDDGQEQQHYAYAAQLVTSTVLPMTLQAAFELGLFEILAKAGDGAELSPTEIAAKITTSNPDAASMIDRILRLLAAHTVVGCSVIIDENGNQQRLYSITPVAKYFVLNEDGVSLGPILSMIQDKVILHSWSELKNVVIEGGVPFNRAHEGLHFFEYNCLDQRFNQVFNNAMINHTTTVIKIVVESYNGFASLKQLVDVGGGLGITLKIITSAYPSIKGINFDLAHVIQDAPSYPRVEHVAGDMFEKIPNGDAIFMKWILHDWSDDHCVKLLKNCYVAIPDDGKVIVMEGVAPTVPETTTAAKVIIQGDVLMMTQSIEGKERTRDEFKALAAKAGFKHIKFVCFVSNYWIIEFSK</sequence>
<keyword evidence="5" id="KW-0438">Lignin biosynthesis</keyword>
<protein>
    <recommendedName>
        <fullName evidence="6">caffeate O-methyltransferase</fullName>
        <ecNumber evidence="6">2.1.1.68</ecNumber>
    </recommendedName>
</protein>
<dbReference type="GO" id="GO:0032259">
    <property type="term" value="P:methylation"/>
    <property type="evidence" value="ECO:0007669"/>
    <property type="project" value="UniProtKB-KW"/>
</dbReference>
<evidence type="ECO:0000256" key="2">
    <source>
        <dbReference type="ARBA" id="ARBA00022603"/>
    </source>
</evidence>
<keyword evidence="4" id="KW-0949">S-adenosyl-L-methionine</keyword>
<gene>
    <name evidence="13" type="primary">LOC111443906</name>
    <name evidence="12" type="synonym">LOC111443897</name>
</gene>
<evidence type="ECO:0000313" key="12">
    <source>
        <dbReference type="RefSeq" id="XP_022937512.1"/>
    </source>
</evidence>
<keyword evidence="11" id="KW-1185">Reference proteome</keyword>
<dbReference type="KEGG" id="cmos:111443906"/>
<dbReference type="FunFam" id="3.40.50.150:FF:000061">
    <property type="entry name" value="Caffeic acid O-methyltransferase"/>
    <property type="match status" value="1"/>
</dbReference>
<dbReference type="InterPro" id="IPR012967">
    <property type="entry name" value="COMT_dimerisation"/>
</dbReference>
<evidence type="ECO:0000256" key="8">
    <source>
        <dbReference type="PIRSR" id="PIRSR005739-1"/>
    </source>
</evidence>
<dbReference type="RefSeq" id="XP_022937512.1">
    <property type="nucleotide sequence ID" value="XM_023081744.1"/>
</dbReference>
<dbReference type="GO" id="GO:0009809">
    <property type="term" value="P:lignin biosynthetic process"/>
    <property type="evidence" value="ECO:0007669"/>
    <property type="project" value="UniProtKB-KW"/>
</dbReference>
<dbReference type="GO" id="GO:0046983">
    <property type="term" value="F:protein dimerization activity"/>
    <property type="evidence" value="ECO:0007669"/>
    <property type="project" value="InterPro"/>
</dbReference>
<name>A0A6J1FBF0_CUCMO</name>
<dbReference type="InterPro" id="IPR036388">
    <property type="entry name" value="WH-like_DNA-bd_sf"/>
</dbReference>
<feature type="domain" description="O-methyltransferase dimerisation" evidence="10">
    <location>
        <begin position="30"/>
        <end position="121"/>
    </location>
</feature>
<evidence type="ECO:0000256" key="5">
    <source>
        <dbReference type="ARBA" id="ARBA00022733"/>
    </source>
</evidence>
<dbReference type="RefSeq" id="XP_022937517.1">
    <property type="nucleotide sequence ID" value="XM_023081749.1"/>
</dbReference>
<evidence type="ECO:0000256" key="6">
    <source>
        <dbReference type="ARBA" id="ARBA00039011"/>
    </source>
</evidence>
<dbReference type="Gene3D" id="3.40.50.150">
    <property type="entry name" value="Vaccinia Virus protein VP39"/>
    <property type="match status" value="1"/>
</dbReference>
<dbReference type="EC" id="2.1.1.68" evidence="6"/>
<dbReference type="GO" id="GO:0047763">
    <property type="term" value="F:caffeate O-methyltransferase activity"/>
    <property type="evidence" value="ECO:0007669"/>
    <property type="project" value="UniProtKB-EC"/>
</dbReference>
<evidence type="ECO:0000313" key="11">
    <source>
        <dbReference type="Proteomes" id="UP000504609"/>
    </source>
</evidence>
<comment type="pathway">
    <text evidence="1">Aromatic compound metabolism; phenylpropanoid biosynthesis.</text>
</comment>
<dbReference type="SUPFAM" id="SSF53335">
    <property type="entry name" value="S-adenosyl-L-methionine-dependent methyltransferases"/>
    <property type="match status" value="1"/>
</dbReference>
<feature type="domain" description="O-methyltransferase C-terminal" evidence="9">
    <location>
        <begin position="145"/>
        <end position="351"/>
    </location>
</feature>
<evidence type="ECO:0000259" key="9">
    <source>
        <dbReference type="Pfam" id="PF00891"/>
    </source>
</evidence>
<evidence type="ECO:0000313" key="13">
    <source>
        <dbReference type="RefSeq" id="XP_022937517.1"/>
    </source>
</evidence>
<dbReference type="SUPFAM" id="SSF46785">
    <property type="entry name" value="Winged helix' DNA-binding domain"/>
    <property type="match status" value="1"/>
</dbReference>
<dbReference type="KEGG" id="cmos:111443897"/>
<evidence type="ECO:0000259" key="10">
    <source>
        <dbReference type="Pfam" id="PF08100"/>
    </source>
</evidence>
<reference evidence="12 13" key="1">
    <citation type="submission" date="2025-04" db="UniProtKB">
        <authorList>
            <consortium name="RefSeq"/>
        </authorList>
    </citation>
    <scope>IDENTIFICATION</scope>
    <source>
        <tissue evidence="12 13">Young leaves</tissue>
    </source>
</reference>
<evidence type="ECO:0000256" key="3">
    <source>
        <dbReference type="ARBA" id="ARBA00022679"/>
    </source>
</evidence>
<comment type="function">
    <text evidence="7">Catalyzes the conversion of caffeic acid to ferulic acid and of 5-hydroxyferulic acid to sinapic acid. The resulting products may subsequently be converted to the corresponding alcohols that are incorporated into lignins.</text>
</comment>
<dbReference type="FunFam" id="1.10.10.10:FF:000357">
    <property type="entry name" value="Caffeic acid 3-O-methyltransferase"/>
    <property type="match status" value="1"/>
</dbReference>
<feature type="active site" description="Proton acceptor" evidence="8">
    <location>
        <position position="275"/>
    </location>
</feature>
<keyword evidence="3" id="KW-0808">Transferase</keyword>
<keyword evidence="2" id="KW-0489">Methyltransferase</keyword>
<dbReference type="Gene3D" id="1.10.10.10">
    <property type="entry name" value="Winged helix-like DNA-binding domain superfamily/Winged helix DNA-binding domain"/>
    <property type="match status" value="1"/>
</dbReference>
<evidence type="ECO:0000256" key="1">
    <source>
        <dbReference type="ARBA" id="ARBA00004928"/>
    </source>
</evidence>
<dbReference type="Proteomes" id="UP000504609">
    <property type="component" value="Unplaced"/>
</dbReference>
<dbReference type="InterPro" id="IPR001077">
    <property type="entry name" value="COMT_C"/>
</dbReference>
<evidence type="ECO:0000256" key="4">
    <source>
        <dbReference type="ARBA" id="ARBA00022691"/>
    </source>
</evidence>
<dbReference type="GeneID" id="111443906"/>
<dbReference type="Pfam" id="PF08100">
    <property type="entry name" value="Dimerisation"/>
    <property type="match status" value="1"/>
</dbReference>
<evidence type="ECO:0000256" key="7">
    <source>
        <dbReference type="ARBA" id="ARBA00045231"/>
    </source>
</evidence>
<organism evidence="11 13">
    <name type="scientific">Cucurbita moschata</name>
    <name type="common">Winter crookneck squash</name>
    <name type="synonym">Cucurbita pepo var. moschata</name>
    <dbReference type="NCBI Taxonomy" id="3662"/>
    <lineage>
        <taxon>Eukaryota</taxon>
        <taxon>Viridiplantae</taxon>
        <taxon>Streptophyta</taxon>
        <taxon>Embryophyta</taxon>
        <taxon>Tracheophyta</taxon>
        <taxon>Spermatophyta</taxon>
        <taxon>Magnoliopsida</taxon>
        <taxon>eudicotyledons</taxon>
        <taxon>Gunneridae</taxon>
        <taxon>Pentapetalae</taxon>
        <taxon>rosids</taxon>
        <taxon>fabids</taxon>
        <taxon>Cucurbitales</taxon>
        <taxon>Cucurbitaceae</taxon>
        <taxon>Cucurbiteae</taxon>
        <taxon>Cucurbita</taxon>
    </lineage>
</organism>
<dbReference type="Pfam" id="PF00891">
    <property type="entry name" value="Methyltransf_2"/>
    <property type="match status" value="1"/>
</dbReference>
<dbReference type="PROSITE" id="PS51683">
    <property type="entry name" value="SAM_OMT_II"/>
    <property type="match status" value="1"/>
</dbReference>